<proteinExistence type="predicted"/>
<dbReference type="EMBL" id="JAIWYP010000016">
    <property type="protein sequence ID" value="KAH3696252.1"/>
    <property type="molecule type" value="Genomic_DNA"/>
</dbReference>
<reference evidence="1" key="1">
    <citation type="journal article" date="2019" name="bioRxiv">
        <title>The Genome of the Zebra Mussel, Dreissena polymorpha: A Resource for Invasive Species Research.</title>
        <authorList>
            <person name="McCartney M.A."/>
            <person name="Auch B."/>
            <person name="Kono T."/>
            <person name="Mallez S."/>
            <person name="Zhang Y."/>
            <person name="Obille A."/>
            <person name="Becker A."/>
            <person name="Abrahante J.E."/>
            <person name="Garbe J."/>
            <person name="Badalamenti J.P."/>
            <person name="Herman A."/>
            <person name="Mangelson H."/>
            <person name="Liachko I."/>
            <person name="Sullivan S."/>
            <person name="Sone E.D."/>
            <person name="Koren S."/>
            <person name="Silverstein K.A.T."/>
            <person name="Beckman K.B."/>
            <person name="Gohl D.M."/>
        </authorList>
    </citation>
    <scope>NUCLEOTIDE SEQUENCE</scope>
    <source>
        <strain evidence="1">Duluth1</strain>
        <tissue evidence="1">Whole animal</tissue>
    </source>
</reference>
<protein>
    <submittedName>
        <fullName evidence="1">Uncharacterized protein</fullName>
    </submittedName>
</protein>
<reference evidence="1" key="2">
    <citation type="submission" date="2020-11" db="EMBL/GenBank/DDBJ databases">
        <authorList>
            <person name="McCartney M.A."/>
            <person name="Auch B."/>
            <person name="Kono T."/>
            <person name="Mallez S."/>
            <person name="Becker A."/>
            <person name="Gohl D.M."/>
            <person name="Silverstein K.A.T."/>
            <person name="Koren S."/>
            <person name="Bechman K.B."/>
            <person name="Herman A."/>
            <person name="Abrahante J.E."/>
            <person name="Garbe J."/>
        </authorList>
    </citation>
    <scope>NUCLEOTIDE SEQUENCE</scope>
    <source>
        <strain evidence="1">Duluth1</strain>
        <tissue evidence="1">Whole animal</tissue>
    </source>
</reference>
<keyword evidence="2" id="KW-1185">Reference proteome</keyword>
<comment type="caution">
    <text evidence="1">The sequence shown here is derived from an EMBL/GenBank/DDBJ whole genome shotgun (WGS) entry which is preliminary data.</text>
</comment>
<dbReference type="AlphaFoldDB" id="A0A9D3YAE4"/>
<gene>
    <name evidence="1" type="ORF">DPMN_083717</name>
</gene>
<dbReference type="Proteomes" id="UP000828390">
    <property type="component" value="Unassembled WGS sequence"/>
</dbReference>
<evidence type="ECO:0000313" key="2">
    <source>
        <dbReference type="Proteomes" id="UP000828390"/>
    </source>
</evidence>
<name>A0A9D3YAE4_DREPO</name>
<accession>A0A9D3YAE4</accession>
<evidence type="ECO:0000313" key="1">
    <source>
        <dbReference type="EMBL" id="KAH3696252.1"/>
    </source>
</evidence>
<organism evidence="1 2">
    <name type="scientific">Dreissena polymorpha</name>
    <name type="common">Zebra mussel</name>
    <name type="synonym">Mytilus polymorpha</name>
    <dbReference type="NCBI Taxonomy" id="45954"/>
    <lineage>
        <taxon>Eukaryota</taxon>
        <taxon>Metazoa</taxon>
        <taxon>Spiralia</taxon>
        <taxon>Lophotrochozoa</taxon>
        <taxon>Mollusca</taxon>
        <taxon>Bivalvia</taxon>
        <taxon>Autobranchia</taxon>
        <taxon>Heteroconchia</taxon>
        <taxon>Euheterodonta</taxon>
        <taxon>Imparidentia</taxon>
        <taxon>Neoheterodontei</taxon>
        <taxon>Myida</taxon>
        <taxon>Dreissenoidea</taxon>
        <taxon>Dreissenidae</taxon>
        <taxon>Dreissena</taxon>
    </lineage>
</organism>
<sequence>MTALGISSTKENNETFRIAREDFLEALTGNIEPRFEDSAILEALSTLDLSTLSEIPAFYGTHEMEQLASQYGMDCEDLQVQ</sequence>